<dbReference type="EMBL" id="CCYD01000428">
    <property type="protein sequence ID" value="CEG39642.1"/>
    <property type="molecule type" value="Genomic_DNA"/>
</dbReference>
<sequence length="463" mass="52780">MTPTLALGLPQSYNHGLALKEAALVRRRRAIIGVIITALCLCVMITWHLVMQLPTSRSSGEVASPHRMLHQTNLTDVKQSHSLQYPKQLVDEHQHTVQDQRETRGFHDEKQIVMVLAHYQNSNACAQSLIDARAKAYLASRVHFRVFEELYLNQEPTCVQRYCELKSTDCKELLRSGQLRAQKRDASGALGFTVARYVAESLVERKFANDFYMSIDPAIVVFTEKWDIELLKQWYSVGNDMAILSIAPRAIESRNLSNATVLVQCSARIHSKSFDAVVEFNAPEPLPRQGAALYSPVLQTQYSELFHFGPIHALFDVRSDPHTPLILVGYEYARATRFWTRGYDFYAPNKDVVFARYQWKDAPFPKALGPTNGDIEQWRQRRSDTATRRIRRLLGLPVSVLDGQLEQFETYALGNLRSMDAWQRFSGVNPRAAYNESTTNQFSLCAAIANNQVQYVRYSLNKT</sequence>
<keyword evidence="1" id="KW-1133">Transmembrane helix</keyword>
<reference evidence="3" key="1">
    <citation type="submission" date="2014-09" db="EMBL/GenBank/DDBJ databases">
        <authorList>
            <person name="Sharma Rahul"/>
            <person name="Thines Marco"/>
        </authorList>
    </citation>
    <scope>NUCLEOTIDE SEQUENCE [LARGE SCALE GENOMIC DNA]</scope>
</reference>
<name>A0A0P1AG76_PLAHL</name>
<accession>A0A0P1AG76</accession>
<dbReference type="Proteomes" id="UP000054928">
    <property type="component" value="Unassembled WGS sequence"/>
</dbReference>
<keyword evidence="2" id="KW-0808">Transferase</keyword>
<feature type="transmembrane region" description="Helical" evidence="1">
    <location>
        <begin position="30"/>
        <end position="50"/>
    </location>
</feature>
<protein>
    <submittedName>
        <fullName evidence="2">Glycosyltransferase, GlcNAc</fullName>
    </submittedName>
</protein>
<dbReference type="GO" id="GO:0016740">
    <property type="term" value="F:transferase activity"/>
    <property type="evidence" value="ECO:0007669"/>
    <property type="project" value="UniProtKB-KW"/>
</dbReference>
<dbReference type="OMA" id="VQCSARI"/>
<dbReference type="GeneID" id="36404935"/>
<dbReference type="Pfam" id="PF11397">
    <property type="entry name" value="GlcNAc"/>
    <property type="match status" value="1"/>
</dbReference>
<dbReference type="RefSeq" id="XP_024576011.1">
    <property type="nucleotide sequence ID" value="XM_024725211.1"/>
</dbReference>
<dbReference type="AlphaFoldDB" id="A0A0P1AG76"/>
<keyword evidence="1" id="KW-0812">Transmembrane</keyword>
<evidence type="ECO:0000313" key="3">
    <source>
        <dbReference type="Proteomes" id="UP000054928"/>
    </source>
</evidence>
<evidence type="ECO:0000256" key="1">
    <source>
        <dbReference type="SAM" id="Phobius"/>
    </source>
</evidence>
<keyword evidence="1" id="KW-0472">Membrane</keyword>
<evidence type="ECO:0000313" key="2">
    <source>
        <dbReference type="EMBL" id="CEG39642.1"/>
    </source>
</evidence>
<dbReference type="PANTHER" id="PTHR34496">
    <property type="entry name" value="GLCNAC TRANSFERASE-RELATED"/>
    <property type="match status" value="1"/>
</dbReference>
<dbReference type="OrthoDB" id="61578at2759"/>
<dbReference type="PANTHER" id="PTHR34496:SF6">
    <property type="entry name" value="GLYCOSYLTRANSFERASE 2-LIKE DOMAIN-CONTAINING PROTEIN"/>
    <property type="match status" value="1"/>
</dbReference>
<dbReference type="InterPro" id="IPR021067">
    <property type="entry name" value="Glycosyltransferase"/>
</dbReference>
<organism evidence="2 3">
    <name type="scientific">Plasmopara halstedii</name>
    <name type="common">Downy mildew of sunflower</name>
    <dbReference type="NCBI Taxonomy" id="4781"/>
    <lineage>
        <taxon>Eukaryota</taxon>
        <taxon>Sar</taxon>
        <taxon>Stramenopiles</taxon>
        <taxon>Oomycota</taxon>
        <taxon>Peronosporomycetes</taxon>
        <taxon>Peronosporales</taxon>
        <taxon>Peronosporaceae</taxon>
        <taxon>Plasmopara</taxon>
    </lineage>
</organism>
<proteinExistence type="predicted"/>
<keyword evidence="3" id="KW-1185">Reference proteome</keyword>